<keyword evidence="5" id="KW-1185">Reference proteome</keyword>
<dbReference type="Pfam" id="PF16331">
    <property type="entry name" value="TolA_bind_tri"/>
    <property type="match status" value="1"/>
</dbReference>
<feature type="signal peptide" evidence="1">
    <location>
        <begin position="1"/>
        <end position="21"/>
    </location>
</feature>
<dbReference type="HAMAP" id="MF_02066">
    <property type="entry name" value="CpoB"/>
    <property type="match status" value="1"/>
</dbReference>
<name>A0A4R3XX39_9PROT</name>
<dbReference type="Proteomes" id="UP000295367">
    <property type="component" value="Unassembled WGS sequence"/>
</dbReference>
<dbReference type="PROSITE" id="PS50005">
    <property type="entry name" value="TPR"/>
    <property type="match status" value="1"/>
</dbReference>
<dbReference type="Pfam" id="PF13424">
    <property type="entry name" value="TPR_12"/>
    <property type="match status" value="1"/>
</dbReference>
<feature type="repeat" description="TPR" evidence="2">
    <location>
        <begin position="179"/>
        <end position="212"/>
    </location>
</feature>
<organism evidence="4 5">
    <name type="scientific">Sulfurirhabdus autotrophica</name>
    <dbReference type="NCBI Taxonomy" id="1706046"/>
    <lineage>
        <taxon>Bacteria</taxon>
        <taxon>Pseudomonadati</taxon>
        <taxon>Pseudomonadota</taxon>
        <taxon>Betaproteobacteria</taxon>
        <taxon>Nitrosomonadales</taxon>
        <taxon>Sulfuricellaceae</taxon>
        <taxon>Sulfurirhabdus</taxon>
    </lineage>
</organism>
<dbReference type="GO" id="GO:0030288">
    <property type="term" value="C:outer membrane-bounded periplasmic space"/>
    <property type="evidence" value="ECO:0007669"/>
    <property type="project" value="UniProtKB-UniRule"/>
</dbReference>
<dbReference type="SUPFAM" id="SSF48452">
    <property type="entry name" value="TPR-like"/>
    <property type="match status" value="1"/>
</dbReference>
<keyword evidence="1" id="KW-0732">Signal</keyword>
<keyword evidence="2" id="KW-0802">TPR repeat</keyword>
<feature type="domain" description="YbgF trimerisation" evidence="3">
    <location>
        <begin position="43"/>
        <end position="114"/>
    </location>
</feature>
<dbReference type="EMBL" id="SMCO01000014">
    <property type="protein sequence ID" value="TCV83800.1"/>
    <property type="molecule type" value="Genomic_DNA"/>
</dbReference>
<dbReference type="Gene3D" id="1.20.5.110">
    <property type="match status" value="1"/>
</dbReference>
<dbReference type="InterPro" id="IPR032519">
    <property type="entry name" value="YbgF_tri"/>
</dbReference>
<evidence type="ECO:0000259" key="3">
    <source>
        <dbReference type="Pfam" id="PF16331"/>
    </source>
</evidence>
<dbReference type="SUPFAM" id="SSF90257">
    <property type="entry name" value="Myosin rod fragments"/>
    <property type="match status" value="1"/>
</dbReference>
<dbReference type="InterPro" id="IPR014162">
    <property type="entry name" value="CpoB_C"/>
</dbReference>
<comment type="caution">
    <text evidence="4">The sequence shown here is derived from an EMBL/GenBank/DDBJ whole genome shotgun (WGS) entry which is preliminary data.</text>
</comment>
<comment type="subcellular location">
    <subcellularLocation>
        <location evidence="1">Periplasm</location>
    </subcellularLocation>
</comment>
<evidence type="ECO:0000313" key="4">
    <source>
        <dbReference type="EMBL" id="TCV83800.1"/>
    </source>
</evidence>
<comment type="function">
    <text evidence="1">Mediates coordination of peptidoglycan synthesis and outer membrane constriction during cell division.</text>
</comment>
<dbReference type="AlphaFoldDB" id="A0A4R3XX39"/>
<evidence type="ECO:0000256" key="2">
    <source>
        <dbReference type="PROSITE-ProRule" id="PRU00339"/>
    </source>
</evidence>
<comment type="similarity">
    <text evidence="1">Belongs to the CpoB family.</text>
</comment>
<feature type="coiled-coil region" evidence="1">
    <location>
        <begin position="26"/>
        <end position="79"/>
    </location>
</feature>
<gene>
    <name evidence="1" type="primary">cpoB</name>
    <name evidence="4" type="ORF">EDC63_114110</name>
</gene>
<dbReference type="InterPro" id="IPR034706">
    <property type="entry name" value="CpoB"/>
</dbReference>
<dbReference type="RefSeq" id="WP_124946420.1">
    <property type="nucleotide sequence ID" value="NZ_BHVT01000034.1"/>
</dbReference>
<keyword evidence="1" id="KW-0131">Cell cycle</keyword>
<proteinExistence type="inferred from homology"/>
<protein>
    <recommendedName>
        <fullName evidence="1">Cell division coordinator CpoB</fullName>
    </recommendedName>
</protein>
<accession>A0A4R3XX39</accession>
<evidence type="ECO:0000313" key="5">
    <source>
        <dbReference type="Proteomes" id="UP000295367"/>
    </source>
</evidence>
<keyword evidence="1" id="KW-0574">Periplasm</keyword>
<dbReference type="InterPro" id="IPR019734">
    <property type="entry name" value="TPR_rpt"/>
</dbReference>
<evidence type="ECO:0000256" key="1">
    <source>
        <dbReference type="HAMAP-Rule" id="MF_02066"/>
    </source>
</evidence>
<dbReference type="GO" id="GO:0070206">
    <property type="term" value="P:protein trimerization"/>
    <property type="evidence" value="ECO:0007669"/>
    <property type="project" value="InterPro"/>
</dbReference>
<dbReference type="InterPro" id="IPR011990">
    <property type="entry name" value="TPR-like_helical_dom_sf"/>
</dbReference>
<dbReference type="OrthoDB" id="8525418at2"/>
<feature type="chain" id="PRO_5021054944" description="Cell division coordinator CpoB" evidence="1">
    <location>
        <begin position="22"/>
        <end position="263"/>
    </location>
</feature>
<dbReference type="GO" id="GO:0043093">
    <property type="term" value="P:FtsZ-dependent cytokinesis"/>
    <property type="evidence" value="ECO:0007669"/>
    <property type="project" value="UniProtKB-UniRule"/>
</dbReference>
<keyword evidence="1" id="KW-0175">Coiled coil</keyword>
<dbReference type="Gene3D" id="1.25.40.10">
    <property type="entry name" value="Tetratricopeptide repeat domain"/>
    <property type="match status" value="1"/>
</dbReference>
<dbReference type="NCBIfam" id="TIGR02795">
    <property type="entry name" value="tol_pal_ybgF"/>
    <property type="match status" value="1"/>
</dbReference>
<keyword evidence="1" id="KW-0132">Cell division</keyword>
<reference evidence="4 5" key="1">
    <citation type="submission" date="2019-03" db="EMBL/GenBank/DDBJ databases">
        <title>Genomic Encyclopedia of Type Strains, Phase IV (KMG-IV): sequencing the most valuable type-strain genomes for metagenomic binning, comparative biology and taxonomic classification.</title>
        <authorList>
            <person name="Goeker M."/>
        </authorList>
    </citation>
    <scope>NUCLEOTIDE SEQUENCE [LARGE SCALE GENOMIC DNA]</scope>
    <source>
        <strain evidence="4 5">DSM 100309</strain>
    </source>
</reference>
<sequence length="263" mass="28227" precursor="true">MIRKYALILAVVLSGTGMAHAGLFSDDEAHRKIVDLQQQVKTLETRLATLEGVVQNQGLVELLSQVETLKGDMAKMRGQLEVQTHDLESVQKRQKDFYVDLDTRLRHLESAGPTAPVAGVAGSALGKTGTAAPAVVADPAAEAKTYEAAWGMFKVGNYQGAITGFQGFLKSYSNSNLASSAQYWIGNSYFALGDFKSAIAAQQKLIKLYPDSQKVPDAMLNLASCHQGLGDNGAARKTLEDLVAKFPLSSAADLAQKRLGNLR</sequence>